<evidence type="ECO:0000256" key="3">
    <source>
        <dbReference type="ARBA" id="ARBA00022448"/>
    </source>
</evidence>
<keyword evidence="5" id="KW-0653">Protein transport</keyword>
<evidence type="ECO:0000259" key="11">
    <source>
        <dbReference type="Pfam" id="PF01514"/>
    </source>
</evidence>
<evidence type="ECO:0000256" key="7">
    <source>
        <dbReference type="ARBA" id="ARBA00023139"/>
    </source>
</evidence>
<evidence type="ECO:0000256" key="8">
    <source>
        <dbReference type="ARBA" id="ARBA00023237"/>
    </source>
</evidence>
<evidence type="ECO:0000313" key="12">
    <source>
        <dbReference type="EMBL" id="QZN94794.1"/>
    </source>
</evidence>
<keyword evidence="10" id="KW-0812">Transmembrane</keyword>
<organism evidence="12 13">
    <name type="scientific">Symbiopectobacterium purcellii</name>
    <dbReference type="NCBI Taxonomy" id="2871826"/>
    <lineage>
        <taxon>Bacteria</taxon>
        <taxon>Pseudomonadati</taxon>
        <taxon>Pseudomonadota</taxon>
        <taxon>Gammaproteobacteria</taxon>
        <taxon>Enterobacterales</taxon>
        <taxon>Enterobacteriaceae</taxon>
    </lineage>
</organism>
<evidence type="ECO:0000256" key="6">
    <source>
        <dbReference type="ARBA" id="ARBA00023136"/>
    </source>
</evidence>
<sequence>MNKYLLFPILAVFLVGCKQDVLLKGLDQQQANEVIALLQRNNIKVDKNEIKKEGYSLSVSSQDFSASVDLMNTYGLPRPPAIDIAQMFPADALVSSPRAEKARLYSGIEQRLEHSLLSISGVVSAHVHVSYDMSSSDGDRRRSAVHISTLLNHDNSITDTTLLISDVKRFLKNSFEDVNYDNISVVLSKINDVQRHAPVSIQAAKSNTPTWLISLGVVTVALLAAMLLFISQRQHAFLDKLKKRVLTQTNNKTASDDPKLNVDVPEDRK</sequence>
<keyword evidence="4 10" id="KW-0732">Signal</keyword>
<dbReference type="Gene3D" id="3.30.300.30">
    <property type="match status" value="1"/>
</dbReference>
<dbReference type="Proteomes" id="UP000825886">
    <property type="component" value="Chromosome"/>
</dbReference>
<evidence type="ECO:0000256" key="2">
    <source>
        <dbReference type="ARBA" id="ARBA00009509"/>
    </source>
</evidence>
<keyword evidence="10" id="KW-1133">Transmembrane helix</keyword>
<comment type="similarity">
    <text evidence="2 10">Belongs to the YscJ lipoprotein family.</text>
</comment>
<keyword evidence="8 10" id="KW-0998">Cell outer membrane</keyword>
<dbReference type="InterPro" id="IPR003282">
    <property type="entry name" value="T3SS_SctJ"/>
</dbReference>
<dbReference type="InterPro" id="IPR043427">
    <property type="entry name" value="YscJ/FliF"/>
</dbReference>
<evidence type="ECO:0000256" key="10">
    <source>
        <dbReference type="RuleBase" id="RU364102"/>
    </source>
</evidence>
<dbReference type="PROSITE" id="PS51257">
    <property type="entry name" value="PROKAR_LIPOPROTEIN"/>
    <property type="match status" value="1"/>
</dbReference>
<reference evidence="12 13" key="1">
    <citation type="submission" date="2021-08" db="EMBL/GenBank/DDBJ databases">
        <title>Culture and genomic analysis of Symbiopectobacterium purcellii sp. nov. gen. nov., isolated from the leafhopper Empoasca decipiens.</title>
        <authorList>
            <person name="Nadal-Jimenez P."/>
            <person name="Siozios S."/>
            <person name="Halliday N."/>
            <person name="Camara M."/>
            <person name="Hurst G.D.D."/>
        </authorList>
    </citation>
    <scope>NUCLEOTIDE SEQUENCE [LARGE SCALE GENOMIC DNA]</scope>
    <source>
        <strain evidence="12 13">SyEd1</strain>
    </source>
</reference>
<evidence type="ECO:0000256" key="9">
    <source>
        <dbReference type="ARBA" id="ARBA00023288"/>
    </source>
</evidence>
<dbReference type="RefSeq" id="WP_222157907.1">
    <property type="nucleotide sequence ID" value="NZ_CP081864.1"/>
</dbReference>
<name>A0ABX9AMT8_9ENTR</name>
<dbReference type="Gene3D" id="3.30.70.1530">
    <property type="entry name" value="Hypothetical protein rpa1041"/>
    <property type="match status" value="1"/>
</dbReference>
<dbReference type="PANTHER" id="PTHR30046:SF3">
    <property type="entry name" value="SECRETION SYSTEM APPARATUS LIPOPROTEIN SSAJ"/>
    <property type="match status" value="1"/>
</dbReference>
<feature type="transmembrane region" description="Helical" evidence="10">
    <location>
        <begin position="211"/>
        <end position="230"/>
    </location>
</feature>
<dbReference type="NCBIfam" id="TIGR02544">
    <property type="entry name" value="III_secr_YscJ"/>
    <property type="match status" value="1"/>
</dbReference>
<feature type="domain" description="Flagellar M-ring N-terminal" evidence="11">
    <location>
        <begin position="19"/>
        <end position="189"/>
    </location>
</feature>
<keyword evidence="9 10" id="KW-0449">Lipoprotein</keyword>
<dbReference type="InterPro" id="IPR045851">
    <property type="entry name" value="AMP-bd_C_sf"/>
</dbReference>
<evidence type="ECO:0000256" key="5">
    <source>
        <dbReference type="ARBA" id="ARBA00022927"/>
    </source>
</evidence>
<protein>
    <recommendedName>
        <fullName evidence="10">Lipoprotein</fullName>
    </recommendedName>
</protein>
<keyword evidence="6 10" id="KW-0472">Membrane</keyword>
<keyword evidence="13" id="KW-1185">Reference proteome</keyword>
<accession>A0ABX9AMT8</accession>
<evidence type="ECO:0000313" key="13">
    <source>
        <dbReference type="Proteomes" id="UP000825886"/>
    </source>
</evidence>
<proteinExistence type="inferred from homology"/>
<gene>
    <name evidence="12" type="primary">sctJ</name>
    <name evidence="12" type="ORF">K6K13_16195</name>
</gene>
<dbReference type="EMBL" id="CP081864">
    <property type="protein sequence ID" value="QZN94794.1"/>
    <property type="molecule type" value="Genomic_DNA"/>
</dbReference>
<evidence type="ECO:0000256" key="4">
    <source>
        <dbReference type="ARBA" id="ARBA00022729"/>
    </source>
</evidence>
<keyword evidence="3" id="KW-0813">Transport</keyword>
<dbReference type="PANTHER" id="PTHR30046">
    <property type="entry name" value="FLAGELLAR M-RING PROTEIN"/>
    <property type="match status" value="1"/>
</dbReference>
<comment type="subcellular location">
    <subcellularLocation>
        <location evidence="1">Cell outer membrane</location>
        <topology evidence="1">Lipid-anchor</topology>
    </subcellularLocation>
</comment>
<keyword evidence="7 10" id="KW-0564">Palmitate</keyword>
<dbReference type="InterPro" id="IPR006182">
    <property type="entry name" value="FliF_N_dom"/>
</dbReference>
<evidence type="ECO:0000256" key="1">
    <source>
        <dbReference type="ARBA" id="ARBA00004459"/>
    </source>
</evidence>
<dbReference type="Pfam" id="PF01514">
    <property type="entry name" value="YscJ_FliF"/>
    <property type="match status" value="1"/>
</dbReference>
<dbReference type="PRINTS" id="PR01338">
    <property type="entry name" value="TYPE3OMKPROT"/>
</dbReference>